<keyword evidence="9" id="KW-0902">Two-component regulatory system</keyword>
<keyword evidence="7" id="KW-0067">ATP-binding</keyword>
<dbReference type="GO" id="GO:0071555">
    <property type="term" value="P:cell wall organization"/>
    <property type="evidence" value="ECO:0007669"/>
    <property type="project" value="InterPro"/>
</dbReference>
<evidence type="ECO:0000313" key="13">
    <source>
        <dbReference type="EMBL" id="EFE21235.1"/>
    </source>
</evidence>
<feature type="transmembrane region" description="Helical" evidence="11">
    <location>
        <begin position="118"/>
        <end position="137"/>
    </location>
</feature>
<dbReference type="SUPFAM" id="SSF55874">
    <property type="entry name" value="ATPase domain of HSP90 chaperone/DNA topoisomerase II/histidine kinase"/>
    <property type="match status" value="1"/>
</dbReference>
<evidence type="ECO:0000313" key="14">
    <source>
        <dbReference type="Proteomes" id="UP000003692"/>
    </source>
</evidence>
<keyword evidence="13" id="KW-0675">Receptor</keyword>
<feature type="domain" description="GAF" evidence="12">
    <location>
        <begin position="231"/>
        <end position="378"/>
    </location>
</feature>
<dbReference type="GO" id="GO:0005524">
    <property type="term" value="F:ATP binding"/>
    <property type="evidence" value="ECO:0007669"/>
    <property type="project" value="UniProtKB-KW"/>
</dbReference>
<sequence length="590" mass="64858">MALSVVGKSISMAVSQVDLILSLLQQMCVYLVIAYLLSKTPLFIPLMQVTIRLPHKLVCYLTFSMFCIMGTYFGLHIDDSIANTRAIGAVLGGVLGGPSVGFLVGLTGGLHRYSMGGMTALACMISTVVEGLVGGLLHRQMLRHHRLDLLFTPWVVGAIALLAELLQMGIILLIARPFWEAEELVEHIALPMMITNSIGAAMFMRILLDRRAIVDKYSSAFSAKALQIAARADGILRRGFDRQNSMKVARILYEELGVGAVALTDRQHLLAFIGIGDDHHLVGSPITSHHTLRAIEHNQVVYADGNEVPYQCSITPHCKLGSSLVIPLRGEDNRVMGTIKLYEAKNNLFSSINRTLGEGIGHLLSAQILAGKYEQQKQLLAQSQIKLLHAQVNPHFLFNALNTLSAVIRRDPDHARRLVLSLSTFFRKNLKRNGDEVTLADELEHVDAYLAIEKARFAENLTVAVSVDEALLATRLPAFSLQPIVENAIKHGTAQLFGVGRVRLHCWREEERVCISVEDNAGLYHPQPGGDGLGMNLVDRRIKARYGEQFGVQVRCEPERSTQVVVCVPGVTASDKPAALPRTLAEDPRD</sequence>
<evidence type="ECO:0000256" key="5">
    <source>
        <dbReference type="ARBA" id="ARBA00022741"/>
    </source>
</evidence>
<dbReference type="EMBL" id="ADGK01000292">
    <property type="protein sequence ID" value="EFE21235.1"/>
    <property type="molecule type" value="Genomic_DNA"/>
</dbReference>
<gene>
    <name evidence="13" type="ORF">EDWATA_03782</name>
</gene>
<dbReference type="PANTHER" id="PTHR34220">
    <property type="entry name" value="SENSOR HISTIDINE KINASE YPDA"/>
    <property type="match status" value="1"/>
</dbReference>
<dbReference type="Proteomes" id="UP000003692">
    <property type="component" value="Unassembled WGS sequence"/>
</dbReference>
<organism evidence="13 14">
    <name type="scientific">Edwardsiella tarda ATCC 23685</name>
    <dbReference type="NCBI Taxonomy" id="500638"/>
    <lineage>
        <taxon>Bacteria</taxon>
        <taxon>Pseudomonadati</taxon>
        <taxon>Pseudomonadota</taxon>
        <taxon>Gammaproteobacteria</taxon>
        <taxon>Enterobacterales</taxon>
        <taxon>Hafniaceae</taxon>
        <taxon>Edwardsiella</taxon>
    </lineage>
</organism>
<feature type="transmembrane region" description="Helical" evidence="11">
    <location>
        <begin position="57"/>
        <end position="75"/>
    </location>
</feature>
<dbReference type="HOGENOM" id="CLU_020473_3_3_6"/>
<keyword evidence="8 11" id="KW-1133">Transmembrane helix</keyword>
<dbReference type="GO" id="GO:0000155">
    <property type="term" value="F:phosphorelay sensor kinase activity"/>
    <property type="evidence" value="ECO:0007669"/>
    <property type="project" value="InterPro"/>
</dbReference>
<keyword evidence="2" id="KW-1003">Cell membrane</keyword>
<evidence type="ECO:0000256" key="4">
    <source>
        <dbReference type="ARBA" id="ARBA00022692"/>
    </source>
</evidence>
<protein>
    <submittedName>
        <fullName evidence="13">LytS/YhcK-type transmembrane receptor domain protein</fullName>
    </submittedName>
</protein>
<evidence type="ECO:0000256" key="9">
    <source>
        <dbReference type="ARBA" id="ARBA00023012"/>
    </source>
</evidence>
<comment type="caution">
    <text evidence="13">The sequence shown here is derived from an EMBL/GenBank/DDBJ whole genome shotgun (WGS) entry which is preliminary data.</text>
</comment>
<evidence type="ECO:0000256" key="8">
    <source>
        <dbReference type="ARBA" id="ARBA00022989"/>
    </source>
</evidence>
<evidence type="ECO:0000256" key="11">
    <source>
        <dbReference type="SAM" id="Phobius"/>
    </source>
</evidence>
<keyword evidence="10 11" id="KW-0472">Membrane</keyword>
<feature type="transmembrane region" description="Helical" evidence="11">
    <location>
        <begin position="87"/>
        <end position="106"/>
    </location>
</feature>
<dbReference type="InterPro" id="IPR050640">
    <property type="entry name" value="Bact_2-comp_sensor_kinase"/>
</dbReference>
<evidence type="ECO:0000256" key="3">
    <source>
        <dbReference type="ARBA" id="ARBA00022679"/>
    </source>
</evidence>
<dbReference type="Pfam" id="PF07694">
    <property type="entry name" value="5TM-5TMR_LYT"/>
    <property type="match status" value="1"/>
</dbReference>
<dbReference type="InterPro" id="IPR036890">
    <property type="entry name" value="HATPase_C_sf"/>
</dbReference>
<dbReference type="PANTHER" id="PTHR34220:SF10">
    <property type="entry name" value="SENSOR HISTIDINE KINASE BTSS"/>
    <property type="match status" value="1"/>
</dbReference>
<dbReference type="Pfam" id="PF06580">
    <property type="entry name" value="His_kinase"/>
    <property type="match status" value="1"/>
</dbReference>
<evidence type="ECO:0000259" key="12">
    <source>
        <dbReference type="SMART" id="SM00065"/>
    </source>
</evidence>
<keyword evidence="5" id="KW-0547">Nucleotide-binding</keyword>
<name>D4FAG4_EDWTA</name>
<comment type="subcellular location">
    <subcellularLocation>
        <location evidence="1">Cell membrane</location>
        <topology evidence="1">Multi-pass membrane protein</topology>
    </subcellularLocation>
</comment>
<dbReference type="SMART" id="SM00065">
    <property type="entry name" value="GAF"/>
    <property type="match status" value="1"/>
</dbReference>
<accession>D4FAG4</accession>
<dbReference type="GO" id="GO:0005886">
    <property type="term" value="C:plasma membrane"/>
    <property type="evidence" value="ECO:0007669"/>
    <property type="project" value="UniProtKB-SubCell"/>
</dbReference>
<evidence type="ECO:0000256" key="7">
    <source>
        <dbReference type="ARBA" id="ARBA00022840"/>
    </source>
</evidence>
<keyword evidence="4 11" id="KW-0812">Transmembrane</keyword>
<keyword evidence="3" id="KW-0808">Transferase</keyword>
<feature type="transmembrane region" description="Helical" evidence="11">
    <location>
        <begin position="149"/>
        <end position="175"/>
    </location>
</feature>
<dbReference type="AlphaFoldDB" id="D4FAG4"/>
<dbReference type="Gene3D" id="3.30.565.10">
    <property type="entry name" value="Histidine kinase-like ATPase, C-terminal domain"/>
    <property type="match status" value="1"/>
</dbReference>
<evidence type="ECO:0000256" key="2">
    <source>
        <dbReference type="ARBA" id="ARBA00022475"/>
    </source>
</evidence>
<keyword evidence="6" id="KW-0418">Kinase</keyword>
<evidence type="ECO:0000256" key="1">
    <source>
        <dbReference type="ARBA" id="ARBA00004651"/>
    </source>
</evidence>
<dbReference type="InterPro" id="IPR010559">
    <property type="entry name" value="Sig_transdc_His_kin_internal"/>
</dbReference>
<dbReference type="SUPFAM" id="SSF55781">
    <property type="entry name" value="GAF domain-like"/>
    <property type="match status" value="1"/>
</dbReference>
<evidence type="ECO:0000256" key="6">
    <source>
        <dbReference type="ARBA" id="ARBA00022777"/>
    </source>
</evidence>
<reference evidence="13 14" key="1">
    <citation type="submission" date="2010-02" db="EMBL/GenBank/DDBJ databases">
        <authorList>
            <person name="Weinstock G."/>
            <person name="Sodergren E."/>
            <person name="Clifton S."/>
            <person name="Fulton L."/>
            <person name="Fulton B."/>
            <person name="Courtney L."/>
            <person name="Fronick C."/>
            <person name="Harrison M."/>
            <person name="Strong C."/>
            <person name="Farmer C."/>
            <person name="Delahaunty K."/>
            <person name="Markovic C."/>
            <person name="Hall O."/>
            <person name="Minx P."/>
            <person name="Tomlinson C."/>
            <person name="Mitreva M."/>
            <person name="Nelson J."/>
            <person name="Hou S."/>
            <person name="Wollam A."/>
            <person name="Pepin K.H."/>
            <person name="Johnson M."/>
            <person name="Bhonagiri V."/>
            <person name="Zhang X."/>
            <person name="Suruliraj S."/>
            <person name="Warren W."/>
            <person name="Chinwalla A."/>
            <person name="Mardis E.R."/>
            <person name="Wilson R.K."/>
        </authorList>
    </citation>
    <scope>NUCLEOTIDE SEQUENCE [LARGE SCALE GENOMIC DNA]</scope>
    <source>
        <strain evidence="13 14">ATCC 23685</strain>
    </source>
</reference>
<proteinExistence type="predicted"/>
<dbReference type="InterPro" id="IPR011620">
    <property type="entry name" value="Sig_transdc_His_kinase_LytS_TM"/>
</dbReference>
<dbReference type="InterPro" id="IPR003018">
    <property type="entry name" value="GAF"/>
</dbReference>
<feature type="transmembrane region" description="Helical" evidence="11">
    <location>
        <begin position="17"/>
        <end position="37"/>
    </location>
</feature>
<evidence type="ECO:0000256" key="10">
    <source>
        <dbReference type="ARBA" id="ARBA00023136"/>
    </source>
</evidence>